<evidence type="ECO:0000313" key="2">
    <source>
        <dbReference type="Proteomes" id="UP001172102"/>
    </source>
</evidence>
<evidence type="ECO:0000313" key="1">
    <source>
        <dbReference type="EMBL" id="KAK0724555.1"/>
    </source>
</evidence>
<dbReference type="EMBL" id="JAUKUA010000002">
    <property type="protein sequence ID" value="KAK0724555.1"/>
    <property type="molecule type" value="Genomic_DNA"/>
</dbReference>
<keyword evidence="2" id="KW-1185">Reference proteome</keyword>
<comment type="caution">
    <text evidence="1">The sequence shown here is derived from an EMBL/GenBank/DDBJ whole genome shotgun (WGS) entry which is preliminary data.</text>
</comment>
<accession>A0AA40AYZ0</accession>
<protein>
    <submittedName>
        <fullName evidence="1">Uncharacterized protein</fullName>
    </submittedName>
</protein>
<proteinExistence type="predicted"/>
<name>A0AA40AYZ0_9PEZI</name>
<dbReference type="Proteomes" id="UP001172102">
    <property type="component" value="Unassembled WGS sequence"/>
</dbReference>
<dbReference type="AlphaFoldDB" id="A0AA40AYZ0"/>
<sequence>MPKKLLGSCYLLPRDKFNANISDVAGTDKIPEVLRSIKKLCLAEITLHDAADLVAVNFGAPFLYPGHLSDGWINREEPLVTSGDRQHVVRGDISWLEYEGGETLALAEIQNLLEIVLTADMILTSPETSCQSGSVYP</sequence>
<reference evidence="1" key="1">
    <citation type="submission" date="2023-06" db="EMBL/GenBank/DDBJ databases">
        <title>Genome-scale phylogeny and comparative genomics of the fungal order Sordariales.</title>
        <authorList>
            <consortium name="Lawrence Berkeley National Laboratory"/>
            <person name="Hensen N."/>
            <person name="Bonometti L."/>
            <person name="Westerberg I."/>
            <person name="Brannstrom I.O."/>
            <person name="Guillou S."/>
            <person name="Cros-Aarteil S."/>
            <person name="Calhoun S."/>
            <person name="Haridas S."/>
            <person name="Kuo A."/>
            <person name="Mondo S."/>
            <person name="Pangilinan J."/>
            <person name="Riley R."/>
            <person name="Labutti K."/>
            <person name="Andreopoulos B."/>
            <person name="Lipzen A."/>
            <person name="Chen C."/>
            <person name="Yanf M."/>
            <person name="Daum C."/>
            <person name="Ng V."/>
            <person name="Clum A."/>
            <person name="Steindorff A."/>
            <person name="Ohm R."/>
            <person name="Martin F."/>
            <person name="Silar P."/>
            <person name="Natvig D."/>
            <person name="Lalanne C."/>
            <person name="Gautier V."/>
            <person name="Ament-Velasquez S.L."/>
            <person name="Kruys A."/>
            <person name="Hutchinson M.I."/>
            <person name="Powell A.J."/>
            <person name="Barry K."/>
            <person name="Miller A.N."/>
            <person name="Grigoriev I.V."/>
            <person name="Debuchy R."/>
            <person name="Gladieux P."/>
            <person name="Thoren M.H."/>
            <person name="Johannesson H."/>
        </authorList>
    </citation>
    <scope>NUCLEOTIDE SEQUENCE</scope>
    <source>
        <strain evidence="1">SMH4607-1</strain>
    </source>
</reference>
<gene>
    <name evidence="1" type="ORF">B0H67DRAFT_641075</name>
</gene>
<organism evidence="1 2">
    <name type="scientific">Lasiosphaeris hirsuta</name>
    <dbReference type="NCBI Taxonomy" id="260670"/>
    <lineage>
        <taxon>Eukaryota</taxon>
        <taxon>Fungi</taxon>
        <taxon>Dikarya</taxon>
        <taxon>Ascomycota</taxon>
        <taxon>Pezizomycotina</taxon>
        <taxon>Sordariomycetes</taxon>
        <taxon>Sordariomycetidae</taxon>
        <taxon>Sordariales</taxon>
        <taxon>Lasiosphaeriaceae</taxon>
        <taxon>Lasiosphaeris</taxon>
    </lineage>
</organism>